<keyword evidence="2" id="KW-0812">Transmembrane</keyword>
<evidence type="ECO:0000256" key="1">
    <source>
        <dbReference type="SAM" id="MobiDB-lite"/>
    </source>
</evidence>
<dbReference type="RefSeq" id="WP_264069499.1">
    <property type="nucleotide sequence ID" value="NZ_JACKTY010000033.1"/>
</dbReference>
<sequence>MPVYLDHSGRSASSRRLRVRGLAVGVVLAVATYFLYQQSTGKLDDTFELTVLANSIGEGLAPGAEVKYRGMTIGSVKALESAGYNKQKMTVVLDPRQAKILTTATSARFTSSNVFGTAAVELVSNGDGAPLGTNQTLEIGANVQAASVTGLLRQGQKLSQIIDSADGEHIVNVLRRHADLTEPVAKSVLDFARILADSQTVPFSQSLSVIGSFVNGLNDFVPLMGLINQLLDQLQFLAEPGGADHTNVILQRIGQLINGGGQIFARNNSWLVPLVNGLMNAAIPAAFAVGSLAPAYDRLSGLLDRTSAAFPVRDGKPRLQVELLLDSMPGLAAALPSPGVDPGPTPGPPPMPGGGS</sequence>
<protein>
    <submittedName>
        <fullName evidence="4">MCE family protein</fullName>
    </submittedName>
</protein>
<evidence type="ECO:0000256" key="2">
    <source>
        <dbReference type="SAM" id="Phobius"/>
    </source>
</evidence>
<keyword evidence="5" id="KW-1185">Reference proteome</keyword>
<accession>A0ABT3CFW0</accession>
<comment type="caution">
    <text evidence="4">The sequence shown here is derived from an EMBL/GenBank/DDBJ whole genome shotgun (WGS) entry which is preliminary data.</text>
</comment>
<feature type="transmembrane region" description="Helical" evidence="2">
    <location>
        <begin position="17"/>
        <end position="36"/>
    </location>
</feature>
<name>A0ABT3CFW0_9MYCO</name>
<evidence type="ECO:0000259" key="3">
    <source>
        <dbReference type="Pfam" id="PF02470"/>
    </source>
</evidence>
<evidence type="ECO:0000313" key="5">
    <source>
        <dbReference type="Proteomes" id="UP001526201"/>
    </source>
</evidence>
<dbReference type="Pfam" id="PF02470">
    <property type="entry name" value="MlaD"/>
    <property type="match status" value="1"/>
</dbReference>
<feature type="domain" description="Mce/MlaD" evidence="3">
    <location>
        <begin position="48"/>
        <end position="123"/>
    </location>
</feature>
<organism evidence="4 5">
    <name type="scientific">Mycolicibacterium komossense</name>
    <dbReference type="NCBI Taxonomy" id="1779"/>
    <lineage>
        <taxon>Bacteria</taxon>
        <taxon>Bacillati</taxon>
        <taxon>Actinomycetota</taxon>
        <taxon>Actinomycetes</taxon>
        <taxon>Mycobacteriales</taxon>
        <taxon>Mycobacteriaceae</taxon>
        <taxon>Mycolicibacterium</taxon>
    </lineage>
</organism>
<feature type="region of interest" description="Disordered" evidence="1">
    <location>
        <begin position="334"/>
        <end position="356"/>
    </location>
</feature>
<gene>
    <name evidence="4" type="ORF">H7J73_20350</name>
</gene>
<dbReference type="Proteomes" id="UP001526201">
    <property type="component" value="Unassembled WGS sequence"/>
</dbReference>
<dbReference type="EMBL" id="JACKTY010000033">
    <property type="protein sequence ID" value="MCV7228368.1"/>
    <property type="molecule type" value="Genomic_DNA"/>
</dbReference>
<reference evidence="4 5" key="1">
    <citation type="journal article" date="2022" name="BMC Genomics">
        <title>Comparative genome analysis of mycobacteria focusing on tRNA and non-coding RNA.</title>
        <authorList>
            <person name="Behra P.R.K."/>
            <person name="Pettersson B.M.F."/>
            <person name="Ramesh M."/>
            <person name="Das S."/>
            <person name="Dasgupta S."/>
            <person name="Kirsebom L.A."/>
        </authorList>
    </citation>
    <scope>NUCLEOTIDE SEQUENCE [LARGE SCALE GENOMIC DNA]</scope>
    <source>
        <strain evidence="4 5">DSM 44078</strain>
    </source>
</reference>
<keyword evidence="2" id="KW-1133">Transmembrane helix</keyword>
<proteinExistence type="predicted"/>
<evidence type="ECO:0000313" key="4">
    <source>
        <dbReference type="EMBL" id="MCV7228368.1"/>
    </source>
</evidence>
<feature type="compositionally biased region" description="Pro residues" evidence="1">
    <location>
        <begin position="339"/>
        <end position="356"/>
    </location>
</feature>
<dbReference type="InterPro" id="IPR003399">
    <property type="entry name" value="Mce/MlaD"/>
</dbReference>
<keyword evidence="2" id="KW-0472">Membrane</keyword>